<feature type="compositionally biased region" description="Low complexity" evidence="1">
    <location>
        <begin position="79"/>
        <end position="103"/>
    </location>
</feature>
<feature type="signal peptide" evidence="2">
    <location>
        <begin position="1"/>
        <end position="17"/>
    </location>
</feature>
<feature type="chain" id="PRO_5044000017" evidence="2">
    <location>
        <begin position="18"/>
        <end position="243"/>
    </location>
</feature>
<dbReference type="AlphaFoldDB" id="A0AAV5A2H1"/>
<keyword evidence="4" id="KW-1185">Reference proteome</keyword>
<feature type="compositionally biased region" description="Pro residues" evidence="1">
    <location>
        <begin position="122"/>
        <end position="132"/>
    </location>
</feature>
<dbReference type="SUPFAM" id="SSF50685">
    <property type="entry name" value="Barwin-like endoglucanases"/>
    <property type="match status" value="1"/>
</dbReference>
<dbReference type="EMBL" id="BPWL01000003">
    <property type="protein sequence ID" value="GJJ08849.1"/>
    <property type="molecule type" value="Genomic_DNA"/>
</dbReference>
<sequence>MYFAAALIASLVLSANGLVTPHAQGVSRRHAQLAKARSAEPAPIAVPVFAEPLVARDVPKRSLKKRCVARSNSTSISKVPAPTSTPVASSVAPAAPVNVAPSPSVKPSPSPEPQPSSSAKPSPSPEPAPSPSPSHSAAPAPPPPPPAPKPTTSAAPPPPAPSPSPSPPASSGGGSSSNPYTGSHSGDGTFYATGLGACGITNNDSQFIVAISHILFDNAPPSAFDVLANPSIGRLHNVDWTWA</sequence>
<proteinExistence type="predicted"/>
<accession>A0AAV5A2H1</accession>
<comment type="caution">
    <text evidence="3">The sequence shown here is derived from an EMBL/GenBank/DDBJ whole genome shotgun (WGS) entry which is preliminary data.</text>
</comment>
<keyword evidence="2" id="KW-0732">Signal</keyword>
<gene>
    <name evidence="3" type="ORF">Clacol_003069</name>
</gene>
<evidence type="ECO:0000313" key="3">
    <source>
        <dbReference type="EMBL" id="GJJ08849.1"/>
    </source>
</evidence>
<dbReference type="InterPro" id="IPR036908">
    <property type="entry name" value="RlpA-like_sf"/>
</dbReference>
<evidence type="ECO:0000313" key="4">
    <source>
        <dbReference type="Proteomes" id="UP001050691"/>
    </source>
</evidence>
<dbReference type="PRINTS" id="PR01217">
    <property type="entry name" value="PRICHEXTENSN"/>
</dbReference>
<protein>
    <submittedName>
        <fullName evidence="3">Uncharacterized protein</fullName>
    </submittedName>
</protein>
<evidence type="ECO:0000256" key="1">
    <source>
        <dbReference type="SAM" id="MobiDB-lite"/>
    </source>
</evidence>
<organism evidence="3 4">
    <name type="scientific">Clathrus columnatus</name>
    <dbReference type="NCBI Taxonomy" id="1419009"/>
    <lineage>
        <taxon>Eukaryota</taxon>
        <taxon>Fungi</taxon>
        <taxon>Dikarya</taxon>
        <taxon>Basidiomycota</taxon>
        <taxon>Agaricomycotina</taxon>
        <taxon>Agaricomycetes</taxon>
        <taxon>Phallomycetidae</taxon>
        <taxon>Phallales</taxon>
        <taxon>Clathraceae</taxon>
        <taxon>Clathrus</taxon>
    </lineage>
</organism>
<dbReference type="CDD" id="cd22191">
    <property type="entry name" value="DPBB_RlpA_EXP_N-like"/>
    <property type="match status" value="1"/>
</dbReference>
<feature type="compositionally biased region" description="Pro residues" evidence="1">
    <location>
        <begin position="104"/>
        <end position="114"/>
    </location>
</feature>
<feature type="compositionally biased region" description="Pro residues" evidence="1">
    <location>
        <begin position="139"/>
        <end position="168"/>
    </location>
</feature>
<feature type="region of interest" description="Disordered" evidence="1">
    <location>
        <begin position="66"/>
        <end position="182"/>
    </location>
</feature>
<reference evidence="3" key="1">
    <citation type="submission" date="2021-10" db="EMBL/GenBank/DDBJ databases">
        <title>De novo Genome Assembly of Clathrus columnatus (Basidiomycota, Fungi) Using Illumina and Nanopore Sequence Data.</title>
        <authorList>
            <person name="Ogiso-Tanaka E."/>
            <person name="Itagaki H."/>
            <person name="Hosoya T."/>
            <person name="Hosaka K."/>
        </authorList>
    </citation>
    <scope>NUCLEOTIDE SEQUENCE</scope>
    <source>
        <strain evidence="3">MO-923</strain>
    </source>
</reference>
<dbReference type="Proteomes" id="UP001050691">
    <property type="component" value="Unassembled WGS sequence"/>
</dbReference>
<evidence type="ECO:0000256" key="2">
    <source>
        <dbReference type="SAM" id="SignalP"/>
    </source>
</evidence>
<name>A0AAV5A2H1_9AGAM</name>